<sequence>MRAHISRLIEPGRRKHALHQVGNVVAALAESHRQGFDVAGIGHFVHEEAVNFGDQKPSGRGLLQNDLQYVFAREVAGATQKRLGSRVVVLRPKPEIALVVVAPTGESAGGFLHVLLGIVAPAQRKELHHLAGKVLVGTGFAVLLVVEELQHGRLAAHGKQ</sequence>
<comment type="caution">
    <text evidence="1">The sequence shown here is derived from an EMBL/GenBank/DDBJ whole genome shotgun (WGS) entry which is preliminary data.</text>
</comment>
<evidence type="ECO:0000313" key="2">
    <source>
        <dbReference type="Proteomes" id="UP000177791"/>
    </source>
</evidence>
<keyword evidence="2" id="KW-1185">Reference proteome</keyword>
<dbReference type="Proteomes" id="UP000177791">
    <property type="component" value="Unassembled WGS sequence"/>
</dbReference>
<organism evidence="1 2">
    <name type="scientific">Hymenobacter glacialis</name>
    <dbReference type="NCBI Taxonomy" id="1908236"/>
    <lineage>
        <taxon>Bacteria</taxon>
        <taxon>Pseudomonadati</taxon>
        <taxon>Bacteroidota</taxon>
        <taxon>Cytophagia</taxon>
        <taxon>Cytophagales</taxon>
        <taxon>Hymenobacteraceae</taxon>
        <taxon>Hymenobacter</taxon>
    </lineage>
</organism>
<dbReference type="EMBL" id="MDZC01000081">
    <property type="protein sequence ID" value="OGX83663.1"/>
    <property type="molecule type" value="Genomic_DNA"/>
</dbReference>
<proteinExistence type="predicted"/>
<gene>
    <name evidence="1" type="ORF">BEN48_16855</name>
</gene>
<protein>
    <submittedName>
        <fullName evidence="1">Uncharacterized protein</fullName>
    </submittedName>
</protein>
<evidence type="ECO:0000313" key="1">
    <source>
        <dbReference type="EMBL" id="OGX83663.1"/>
    </source>
</evidence>
<reference evidence="1 2" key="1">
    <citation type="submission" date="2016-08" db="EMBL/GenBank/DDBJ databases">
        <title>Hymenobacter coccineus sp. nov., Hymenobacter lapidarius sp. nov. and Hymenobacter glacialis sp. nov., isolated from Antarctic soil.</title>
        <authorList>
            <person name="Sedlacek I."/>
            <person name="Kralova S."/>
            <person name="Kyrova K."/>
            <person name="Maslanova I."/>
            <person name="Stankova E."/>
            <person name="Vrbovska V."/>
            <person name="Nemec M."/>
            <person name="Bartak M."/>
            <person name="Svec P."/>
            <person name="Busse H.-J."/>
            <person name="Pantucek R."/>
        </authorList>
    </citation>
    <scope>NUCLEOTIDE SEQUENCE [LARGE SCALE GENOMIC DNA]</scope>
    <source>
        <strain evidence="1 2">CCM 8648</strain>
    </source>
</reference>
<name>A0A1G1SYE6_9BACT</name>
<dbReference type="AlphaFoldDB" id="A0A1G1SYE6"/>
<dbReference type="STRING" id="1908236.BEN48_16855"/>
<accession>A0A1G1SYE6</accession>